<gene>
    <name evidence="1" type="ORF">OHAE_470</name>
</gene>
<accession>A0A2P9HKT6</accession>
<evidence type="ECO:0000313" key="1">
    <source>
        <dbReference type="EMBL" id="SPL64603.1"/>
    </source>
</evidence>
<organism evidence="1 2">
    <name type="scientific">Ochrobactrum soli</name>
    <dbReference type="NCBI Taxonomy" id="2448455"/>
    <lineage>
        <taxon>Bacteria</taxon>
        <taxon>Pseudomonadati</taxon>
        <taxon>Pseudomonadota</taxon>
        <taxon>Alphaproteobacteria</taxon>
        <taxon>Hyphomicrobiales</taxon>
        <taxon>Brucellaceae</taxon>
        <taxon>Brucella/Ochrobactrum group</taxon>
        <taxon>Ochrobactrum</taxon>
    </lineage>
</organism>
<proteinExistence type="predicted"/>
<reference evidence="2" key="1">
    <citation type="submission" date="2017-12" db="EMBL/GenBank/DDBJ databases">
        <authorList>
            <person name="Diaz M."/>
        </authorList>
    </citation>
    <scope>NUCLEOTIDE SEQUENCE [LARGE SCALE GENOMIC DNA]</scope>
    <source>
        <strain evidence="2">FI11154</strain>
    </source>
</reference>
<dbReference type="EMBL" id="OOFM01000005">
    <property type="protein sequence ID" value="SPL64603.1"/>
    <property type="molecule type" value="Genomic_DNA"/>
</dbReference>
<evidence type="ECO:0000313" key="2">
    <source>
        <dbReference type="Proteomes" id="UP000246073"/>
    </source>
</evidence>
<sequence length="50" mass="5738">MLRATWKWGFEPAFLEKRSCQWHGELSPKSHPVLSRMGKGNLLPGSWISV</sequence>
<dbReference type="Proteomes" id="UP000246073">
    <property type="component" value="Unassembled WGS sequence"/>
</dbReference>
<dbReference type="AlphaFoldDB" id="A0A2P9HKT6"/>
<protein>
    <submittedName>
        <fullName evidence="1">Uncharacterized protein</fullName>
    </submittedName>
</protein>
<name>A0A2P9HKT6_9HYPH</name>